<dbReference type="Pfam" id="PF00443">
    <property type="entry name" value="UCH"/>
    <property type="match status" value="1"/>
</dbReference>
<feature type="compositionally biased region" description="Basic and acidic residues" evidence="1">
    <location>
        <begin position="161"/>
        <end position="173"/>
    </location>
</feature>
<dbReference type="EMBL" id="CAJNNW010000942">
    <property type="protein sequence ID" value="CAE8632895.1"/>
    <property type="molecule type" value="Genomic_DNA"/>
</dbReference>
<dbReference type="Gene3D" id="3.90.70.10">
    <property type="entry name" value="Cysteine proteinases"/>
    <property type="match status" value="1"/>
</dbReference>
<gene>
    <name evidence="3" type="ORF">PGLA2088_LOCUS1229</name>
</gene>
<evidence type="ECO:0000259" key="2">
    <source>
        <dbReference type="PROSITE" id="PS50235"/>
    </source>
</evidence>
<dbReference type="Proteomes" id="UP000626109">
    <property type="component" value="Unassembled WGS sequence"/>
</dbReference>
<dbReference type="GO" id="GO:0004843">
    <property type="term" value="F:cysteine-type deubiquitinase activity"/>
    <property type="evidence" value="ECO:0007669"/>
    <property type="project" value="InterPro"/>
</dbReference>
<proteinExistence type="predicted"/>
<dbReference type="InterPro" id="IPR018200">
    <property type="entry name" value="USP_CS"/>
</dbReference>
<dbReference type="PROSITE" id="PS00973">
    <property type="entry name" value="USP_2"/>
    <property type="match status" value="1"/>
</dbReference>
<accession>A0A813H5M0</accession>
<feature type="non-terminal residue" evidence="3">
    <location>
        <position position="182"/>
    </location>
</feature>
<dbReference type="PANTHER" id="PTHR21646:SF86">
    <property type="entry name" value="UBIQUITIN CARBOXYL-TERMINAL HYDROLASE"/>
    <property type="match status" value="1"/>
</dbReference>
<comment type="caution">
    <text evidence="3">The sequence shown here is derived from an EMBL/GenBank/DDBJ whole genome shotgun (WGS) entry which is preliminary data.</text>
</comment>
<evidence type="ECO:0000256" key="1">
    <source>
        <dbReference type="SAM" id="MobiDB-lite"/>
    </source>
</evidence>
<dbReference type="InterPro" id="IPR050185">
    <property type="entry name" value="Ub_carboxyl-term_hydrolase"/>
</dbReference>
<evidence type="ECO:0000313" key="3">
    <source>
        <dbReference type="EMBL" id="CAE8632895.1"/>
    </source>
</evidence>
<evidence type="ECO:0000313" key="4">
    <source>
        <dbReference type="Proteomes" id="UP000626109"/>
    </source>
</evidence>
<dbReference type="InterPro" id="IPR028889">
    <property type="entry name" value="USP"/>
</dbReference>
<dbReference type="InterPro" id="IPR038765">
    <property type="entry name" value="Papain-like_cys_pep_sf"/>
</dbReference>
<feature type="domain" description="USP" evidence="2">
    <location>
        <begin position="1"/>
        <end position="155"/>
    </location>
</feature>
<dbReference type="InterPro" id="IPR001394">
    <property type="entry name" value="Peptidase_C19_UCH"/>
</dbReference>
<organism evidence="3 4">
    <name type="scientific">Polarella glacialis</name>
    <name type="common">Dinoflagellate</name>
    <dbReference type="NCBI Taxonomy" id="89957"/>
    <lineage>
        <taxon>Eukaryota</taxon>
        <taxon>Sar</taxon>
        <taxon>Alveolata</taxon>
        <taxon>Dinophyceae</taxon>
        <taxon>Suessiales</taxon>
        <taxon>Suessiaceae</taxon>
        <taxon>Polarella</taxon>
    </lineage>
</organism>
<sequence>DKGVDVSDCLRRYCAPEYLTGKDQYYCERCKRKNDCEKKMAFKELPEVLCIHIKRFRYDSGWFNGTKNSRVVTFPVTSTLDMGPFLDEPNGLPVEYRLIGLIQHIGSMGGGHYIAYCQHKRKPQEWYEFDDTQVSLVSTEQVERAEPYVLFYQRVPSKASRLDRQTFKSDMRRMQAPSDNAS</sequence>
<protein>
    <recommendedName>
        <fullName evidence="2">USP domain-containing protein</fullName>
    </recommendedName>
</protein>
<dbReference type="AlphaFoldDB" id="A0A813H5M0"/>
<dbReference type="PANTHER" id="PTHR21646">
    <property type="entry name" value="UBIQUITIN CARBOXYL-TERMINAL HYDROLASE"/>
    <property type="match status" value="1"/>
</dbReference>
<dbReference type="SUPFAM" id="SSF54001">
    <property type="entry name" value="Cysteine proteinases"/>
    <property type="match status" value="1"/>
</dbReference>
<reference evidence="3" key="1">
    <citation type="submission" date="2021-02" db="EMBL/GenBank/DDBJ databases">
        <authorList>
            <person name="Dougan E. K."/>
            <person name="Rhodes N."/>
            <person name="Thang M."/>
            <person name="Chan C."/>
        </authorList>
    </citation>
    <scope>NUCLEOTIDE SEQUENCE</scope>
</reference>
<feature type="region of interest" description="Disordered" evidence="1">
    <location>
        <begin position="161"/>
        <end position="182"/>
    </location>
</feature>
<dbReference type="PROSITE" id="PS50235">
    <property type="entry name" value="USP_3"/>
    <property type="match status" value="1"/>
</dbReference>
<dbReference type="GO" id="GO:0016579">
    <property type="term" value="P:protein deubiquitination"/>
    <property type="evidence" value="ECO:0007669"/>
    <property type="project" value="InterPro"/>
</dbReference>
<name>A0A813H5M0_POLGL</name>